<dbReference type="Proteomes" id="UP000703269">
    <property type="component" value="Unassembled WGS sequence"/>
</dbReference>
<sequence>MSRRAPWDSGRLDAHQVPYTAPRLDAALSAARHILVRRFGNSSAAFEPAAALLVQSFAPSVVLQLDITCGAATPESAVEEISSAAVVSLGYYENLERIADAVLVAHAPYA</sequence>
<proteinExistence type="predicted"/>
<organism evidence="1 2">
    <name type="scientific">Phanerochaete sordida</name>
    <dbReference type="NCBI Taxonomy" id="48140"/>
    <lineage>
        <taxon>Eukaryota</taxon>
        <taxon>Fungi</taxon>
        <taxon>Dikarya</taxon>
        <taxon>Basidiomycota</taxon>
        <taxon>Agaricomycotina</taxon>
        <taxon>Agaricomycetes</taxon>
        <taxon>Polyporales</taxon>
        <taxon>Phanerochaetaceae</taxon>
        <taxon>Phanerochaete</taxon>
    </lineage>
</organism>
<name>A0A9P3LGB6_9APHY</name>
<dbReference type="EMBL" id="BPQB01000033">
    <property type="protein sequence ID" value="GJE93583.1"/>
    <property type="molecule type" value="Genomic_DNA"/>
</dbReference>
<gene>
    <name evidence="1" type="ORF">PsYK624_097430</name>
</gene>
<accession>A0A9P3LGB6</accession>
<evidence type="ECO:0000313" key="2">
    <source>
        <dbReference type="Proteomes" id="UP000703269"/>
    </source>
</evidence>
<evidence type="ECO:0000313" key="1">
    <source>
        <dbReference type="EMBL" id="GJE93583.1"/>
    </source>
</evidence>
<protein>
    <submittedName>
        <fullName evidence="1">Uncharacterized protein</fullName>
    </submittedName>
</protein>
<reference evidence="1 2" key="1">
    <citation type="submission" date="2021-08" db="EMBL/GenBank/DDBJ databases">
        <title>Draft Genome Sequence of Phanerochaete sordida strain YK-624.</title>
        <authorList>
            <person name="Mori T."/>
            <person name="Dohra H."/>
            <person name="Suzuki T."/>
            <person name="Kawagishi H."/>
            <person name="Hirai H."/>
        </authorList>
    </citation>
    <scope>NUCLEOTIDE SEQUENCE [LARGE SCALE GENOMIC DNA]</scope>
    <source>
        <strain evidence="1 2">YK-624</strain>
    </source>
</reference>
<dbReference type="AlphaFoldDB" id="A0A9P3LGB6"/>
<comment type="caution">
    <text evidence="1">The sequence shown here is derived from an EMBL/GenBank/DDBJ whole genome shotgun (WGS) entry which is preliminary data.</text>
</comment>
<keyword evidence="2" id="KW-1185">Reference proteome</keyword>